<dbReference type="Gene3D" id="1.20.5.110">
    <property type="match status" value="2"/>
</dbReference>
<dbReference type="SUPFAM" id="SSF58038">
    <property type="entry name" value="SNARE fusion complex"/>
    <property type="match status" value="2"/>
</dbReference>
<dbReference type="GO" id="GO:0005886">
    <property type="term" value="C:plasma membrane"/>
    <property type="evidence" value="ECO:0007669"/>
    <property type="project" value="TreeGrafter"/>
</dbReference>
<proteinExistence type="inferred from homology"/>
<organism evidence="7">
    <name type="scientific">Paramoeba aestuarina</name>
    <dbReference type="NCBI Taxonomy" id="180227"/>
    <lineage>
        <taxon>Eukaryota</taxon>
        <taxon>Amoebozoa</taxon>
        <taxon>Discosea</taxon>
        <taxon>Flabellinia</taxon>
        <taxon>Dactylopodida</taxon>
        <taxon>Paramoebidae</taxon>
        <taxon>Paramoeba</taxon>
    </lineage>
</organism>
<feature type="region of interest" description="Disordered" evidence="5">
    <location>
        <begin position="159"/>
        <end position="191"/>
    </location>
</feature>
<protein>
    <recommendedName>
        <fullName evidence="3">Synaptosomal-associated protein 47</fullName>
    </recommendedName>
    <alternativeName>
        <fullName evidence="4">Synaptosomal-associated 47 kDa protein</fullName>
    </alternativeName>
</protein>
<dbReference type="EMBL" id="HBKR01037643">
    <property type="protein sequence ID" value="CAE2336950.1"/>
    <property type="molecule type" value="Transcribed_RNA"/>
</dbReference>
<dbReference type="PROSITE" id="PS50192">
    <property type="entry name" value="T_SNARE"/>
    <property type="match status" value="2"/>
</dbReference>
<accession>A0A7S4PKW0</accession>
<dbReference type="AlphaFoldDB" id="A0A7S4PKW0"/>
<evidence type="ECO:0000259" key="6">
    <source>
        <dbReference type="PROSITE" id="PS50192"/>
    </source>
</evidence>
<evidence type="ECO:0000256" key="3">
    <source>
        <dbReference type="ARBA" id="ARBA00024443"/>
    </source>
</evidence>
<dbReference type="PANTHER" id="PTHR19305:SF9">
    <property type="entry name" value="SYNAPTOSOMAL-ASSOCIATED PROTEIN 29"/>
    <property type="match status" value="1"/>
</dbReference>
<name>A0A7S4PKW0_9EUKA</name>
<dbReference type="PANTHER" id="PTHR19305">
    <property type="entry name" value="SYNAPTOSOMAL ASSOCIATED PROTEIN"/>
    <property type="match status" value="1"/>
</dbReference>
<reference evidence="7" key="1">
    <citation type="submission" date="2021-01" db="EMBL/GenBank/DDBJ databases">
        <authorList>
            <person name="Corre E."/>
            <person name="Pelletier E."/>
            <person name="Niang G."/>
            <person name="Scheremetjew M."/>
            <person name="Finn R."/>
            <person name="Kale V."/>
            <person name="Holt S."/>
            <person name="Cochrane G."/>
            <person name="Meng A."/>
            <person name="Brown T."/>
            <person name="Cohen L."/>
        </authorList>
    </citation>
    <scope>NUCLEOTIDE SEQUENCE</scope>
    <source>
        <strain evidence="7">SoJaBio B1-5/56/2</strain>
    </source>
</reference>
<feature type="domain" description="T-SNARE coiled-coil homology" evidence="6">
    <location>
        <begin position="210"/>
        <end position="253"/>
    </location>
</feature>
<evidence type="ECO:0000256" key="5">
    <source>
        <dbReference type="SAM" id="MobiDB-lite"/>
    </source>
</evidence>
<evidence type="ECO:0000256" key="4">
    <source>
        <dbReference type="ARBA" id="ARBA00032027"/>
    </source>
</evidence>
<dbReference type="SMART" id="SM00397">
    <property type="entry name" value="t_SNARE"/>
    <property type="match status" value="2"/>
</dbReference>
<dbReference type="Gene3D" id="2.30.29.30">
    <property type="entry name" value="Pleckstrin-homology domain (PH domain)/Phosphotyrosine-binding domain (PTB)"/>
    <property type="match status" value="1"/>
</dbReference>
<gene>
    <name evidence="7" type="ORF">NAES01612_LOCUS24571</name>
</gene>
<comment type="similarity">
    <text evidence="2">Belongs to the SVAP1 family.</text>
</comment>
<dbReference type="InterPro" id="IPR011993">
    <property type="entry name" value="PH-like_dom_sf"/>
</dbReference>
<evidence type="ECO:0000313" key="7">
    <source>
        <dbReference type="EMBL" id="CAE2336950.1"/>
    </source>
</evidence>
<dbReference type="InterPro" id="IPR004182">
    <property type="entry name" value="GRAM"/>
</dbReference>
<evidence type="ECO:0000256" key="2">
    <source>
        <dbReference type="ARBA" id="ARBA00024354"/>
    </source>
</evidence>
<dbReference type="Pfam" id="PF02893">
    <property type="entry name" value="GRAM"/>
    <property type="match status" value="1"/>
</dbReference>
<sequence length="518" mass="59032">MAAPKEKQLPDKDGNWPKPVLKKLEKLDKIAAYAQQTFNLPQGELFIMDYHCSLKTDKLMKTMGRVYVTTNRLCFSGSVSKTAETYHYRRIKKITLTSGKMQSKNRIVITVADKEDLIVQEVGFCGLYHPLETLALIQHQIGNTVSFLKLNDEEGSLFNDEPSSSSLFGPDKAGSRTSVNARKSGKDGEGGKSYYVNVEGAEKGVGLAADARDKGAQILEELDSQQECLDRIEADADRINHTLKRGDRRLRGIESASGAAKNLMTFNIPKNPKRINTIENKAHTKWKSLERVPKVPILLKQKRNNLFIPCQLCFGHHEVYVFLIEKQARVSNYLTDYVDITDIIVRNRALHLDILFKKDQKVRLVTSHIQCIVNELYLRCCEKQQKKDNYDGVNIWFEPGAHLFDYGSYTLALDMSKRGQDGEEERFLGARQKISIADLLSDEVDDETKGKVREVEENMKYINDAALELEEIGKLMAERLDLQNSQLERINDKTHQNNEMLKDQNKRVEAVNRDLSLF</sequence>
<comment type="similarity">
    <text evidence="1">Belongs to the SNAP-25 family.</text>
</comment>
<dbReference type="InterPro" id="IPR000727">
    <property type="entry name" value="T_SNARE_dom"/>
</dbReference>
<feature type="domain" description="T-SNARE coiled-coil homology" evidence="6">
    <location>
        <begin position="449"/>
        <end position="511"/>
    </location>
</feature>
<evidence type="ECO:0000256" key="1">
    <source>
        <dbReference type="ARBA" id="ARBA00009480"/>
    </source>
</evidence>
<dbReference type="SMART" id="SM00568">
    <property type="entry name" value="GRAM"/>
    <property type="match status" value="1"/>
</dbReference>